<feature type="transmembrane region" description="Helical" evidence="6">
    <location>
        <begin position="104"/>
        <end position="131"/>
    </location>
</feature>
<keyword evidence="3 6" id="KW-1133">Transmembrane helix</keyword>
<dbReference type="Pfam" id="PF01061">
    <property type="entry name" value="ABC2_membrane"/>
    <property type="match status" value="1"/>
</dbReference>
<feature type="transmembrane region" description="Helical" evidence="6">
    <location>
        <begin position="171"/>
        <end position="189"/>
    </location>
</feature>
<evidence type="ECO:0000313" key="9">
    <source>
        <dbReference type="Proteomes" id="UP001197247"/>
    </source>
</evidence>
<dbReference type="PIRSF" id="PIRSF006648">
    <property type="entry name" value="DrrB"/>
    <property type="match status" value="1"/>
</dbReference>
<dbReference type="Proteomes" id="UP001197247">
    <property type="component" value="Unassembled WGS sequence"/>
</dbReference>
<evidence type="ECO:0000256" key="3">
    <source>
        <dbReference type="ARBA" id="ARBA00022989"/>
    </source>
</evidence>
<dbReference type="PROSITE" id="PS51012">
    <property type="entry name" value="ABC_TM2"/>
    <property type="match status" value="1"/>
</dbReference>
<gene>
    <name evidence="8" type="ORF">KIH74_18045</name>
</gene>
<keyword evidence="6" id="KW-1003">Cell membrane</keyword>
<evidence type="ECO:0000256" key="6">
    <source>
        <dbReference type="RuleBase" id="RU361157"/>
    </source>
</evidence>
<dbReference type="EMBL" id="JAHBAY010000007">
    <property type="protein sequence ID" value="MBT0770850.1"/>
    <property type="molecule type" value="Genomic_DNA"/>
</dbReference>
<keyword evidence="4 6" id="KW-0472">Membrane</keyword>
<evidence type="ECO:0000259" key="7">
    <source>
        <dbReference type="PROSITE" id="PS51012"/>
    </source>
</evidence>
<evidence type="ECO:0000256" key="1">
    <source>
        <dbReference type="ARBA" id="ARBA00004141"/>
    </source>
</evidence>
<sequence>MSAMTTARGPVTFSPTYLVLELRRALRNRRTLVFLLVMPPVFFLLFGHDYRDSDPAAFAYVMVSMAVYGSMIATTSIGAQVSVERAQGWTRQLRLTPLRPTGYVLTKVGAALILGVVPIGIVLGVGAFMGAQLSAGEWVSVAVLSWFCSLVFAAFGLFIGYLIPAENAMQFLGPVLALMSFFGGLFQPLDTMPQALQDIAPWMPTYAVGLIARSPITDSGLTPAHLGDLVLWTGIFVAGTAILFRRDTQRV</sequence>
<dbReference type="PANTHER" id="PTHR43077:SF11">
    <property type="entry name" value="TRANSPORT PERMEASE YVFS-RELATED"/>
    <property type="match status" value="1"/>
</dbReference>
<feature type="transmembrane region" description="Helical" evidence="6">
    <location>
        <begin position="57"/>
        <end position="83"/>
    </location>
</feature>
<evidence type="ECO:0000256" key="4">
    <source>
        <dbReference type="ARBA" id="ARBA00023136"/>
    </source>
</evidence>
<dbReference type="InterPro" id="IPR047817">
    <property type="entry name" value="ABC2_TM_bact-type"/>
</dbReference>
<keyword evidence="5" id="KW-0046">Antibiotic resistance</keyword>
<comment type="caution">
    <text evidence="8">The sequence shown here is derived from an EMBL/GenBank/DDBJ whole genome shotgun (WGS) entry which is preliminary data.</text>
</comment>
<keyword evidence="9" id="KW-1185">Reference proteome</keyword>
<name>A0ABS5TID6_9ACTN</name>
<organism evidence="8 9">
    <name type="scientific">Kineosporia corallincola</name>
    <dbReference type="NCBI Taxonomy" id="2835133"/>
    <lineage>
        <taxon>Bacteria</taxon>
        <taxon>Bacillati</taxon>
        <taxon>Actinomycetota</taxon>
        <taxon>Actinomycetes</taxon>
        <taxon>Kineosporiales</taxon>
        <taxon>Kineosporiaceae</taxon>
        <taxon>Kineosporia</taxon>
    </lineage>
</organism>
<reference evidence="8 9" key="1">
    <citation type="submission" date="2021-05" db="EMBL/GenBank/DDBJ databases">
        <title>Kineosporia and Streptomyces sp. nov. two new marine actinobacteria isolated from Coral.</title>
        <authorList>
            <person name="Buangrab K."/>
            <person name="Sutthacheep M."/>
            <person name="Yeemin T."/>
            <person name="Harunari E."/>
            <person name="Igarashi Y."/>
            <person name="Kanchanasin P."/>
            <person name="Tanasupawat S."/>
            <person name="Phongsopitanun W."/>
        </authorList>
    </citation>
    <scope>NUCLEOTIDE SEQUENCE [LARGE SCALE GENOMIC DNA]</scope>
    <source>
        <strain evidence="8 9">J2-2</strain>
    </source>
</reference>
<dbReference type="PANTHER" id="PTHR43077">
    <property type="entry name" value="TRANSPORT PERMEASE YVFS-RELATED"/>
    <property type="match status" value="1"/>
</dbReference>
<accession>A0ABS5TID6</accession>
<comment type="subcellular location">
    <subcellularLocation>
        <location evidence="6">Cell membrane</location>
        <topology evidence="6">Multi-pass membrane protein</topology>
    </subcellularLocation>
    <subcellularLocation>
        <location evidence="1">Membrane</location>
        <topology evidence="1">Multi-pass membrane protein</topology>
    </subcellularLocation>
</comment>
<dbReference type="InterPro" id="IPR051328">
    <property type="entry name" value="T7SS_ABC-Transporter"/>
</dbReference>
<dbReference type="RefSeq" id="WP_214157142.1">
    <property type="nucleotide sequence ID" value="NZ_JAHBAY010000007.1"/>
</dbReference>
<feature type="transmembrane region" description="Helical" evidence="6">
    <location>
        <begin position="143"/>
        <end position="164"/>
    </location>
</feature>
<feature type="transmembrane region" description="Helical" evidence="6">
    <location>
        <begin position="224"/>
        <end position="244"/>
    </location>
</feature>
<evidence type="ECO:0000256" key="2">
    <source>
        <dbReference type="ARBA" id="ARBA00022692"/>
    </source>
</evidence>
<evidence type="ECO:0000256" key="5">
    <source>
        <dbReference type="ARBA" id="ARBA00023251"/>
    </source>
</evidence>
<keyword evidence="2 6" id="KW-0812">Transmembrane</keyword>
<comment type="similarity">
    <text evidence="6">Belongs to the ABC-2 integral membrane protein family.</text>
</comment>
<feature type="transmembrane region" description="Helical" evidence="6">
    <location>
        <begin position="32"/>
        <end position="51"/>
    </location>
</feature>
<proteinExistence type="inferred from homology"/>
<dbReference type="InterPro" id="IPR000412">
    <property type="entry name" value="ABC_2_transport"/>
</dbReference>
<dbReference type="InterPro" id="IPR013525">
    <property type="entry name" value="ABC2_TM"/>
</dbReference>
<keyword evidence="6" id="KW-0813">Transport</keyword>
<feature type="domain" description="ABC transmembrane type-2" evidence="7">
    <location>
        <begin position="26"/>
        <end position="247"/>
    </location>
</feature>
<protein>
    <recommendedName>
        <fullName evidence="6">Transport permease protein</fullName>
    </recommendedName>
</protein>
<evidence type="ECO:0000313" key="8">
    <source>
        <dbReference type="EMBL" id="MBT0770850.1"/>
    </source>
</evidence>